<evidence type="ECO:0008006" key="3">
    <source>
        <dbReference type="Google" id="ProtNLM"/>
    </source>
</evidence>
<protein>
    <recommendedName>
        <fullName evidence="3">F-box domain-containing protein</fullName>
    </recommendedName>
</protein>
<feature type="non-terminal residue" evidence="1">
    <location>
        <position position="152"/>
    </location>
</feature>
<dbReference type="AlphaFoldDB" id="A0AAD7BJ03"/>
<proteinExistence type="predicted"/>
<keyword evidence="2" id="KW-1185">Reference proteome</keyword>
<reference evidence="1" key="1">
    <citation type="submission" date="2023-03" db="EMBL/GenBank/DDBJ databases">
        <title>Massive genome expansion in bonnet fungi (Mycena s.s.) driven by repeated elements and novel gene families across ecological guilds.</title>
        <authorList>
            <consortium name="Lawrence Berkeley National Laboratory"/>
            <person name="Harder C.B."/>
            <person name="Miyauchi S."/>
            <person name="Viragh M."/>
            <person name="Kuo A."/>
            <person name="Thoen E."/>
            <person name="Andreopoulos B."/>
            <person name="Lu D."/>
            <person name="Skrede I."/>
            <person name="Drula E."/>
            <person name="Henrissat B."/>
            <person name="Morin E."/>
            <person name="Kohler A."/>
            <person name="Barry K."/>
            <person name="LaButti K."/>
            <person name="Morin E."/>
            <person name="Salamov A."/>
            <person name="Lipzen A."/>
            <person name="Mereny Z."/>
            <person name="Hegedus B."/>
            <person name="Baldrian P."/>
            <person name="Stursova M."/>
            <person name="Weitz H."/>
            <person name="Taylor A."/>
            <person name="Grigoriev I.V."/>
            <person name="Nagy L.G."/>
            <person name="Martin F."/>
            <person name="Kauserud H."/>
        </authorList>
    </citation>
    <scope>NUCLEOTIDE SEQUENCE</scope>
    <source>
        <strain evidence="1">9284</strain>
    </source>
</reference>
<sequence>MLCFQCGTAVDLTNSARMPPTNNSPHSIRNELLTSNLCPLESEIPYIKRLIADPQPRLDALNAQIDILQTALAKVVRERDDLVCHTQRYRAVLSPIRRLPPELVAEILKLVPFTRKIEDKTIRQPPWTLGHICRSWRETALGCPFLWRSFTL</sequence>
<organism evidence="1 2">
    <name type="scientific">Roridomyces roridus</name>
    <dbReference type="NCBI Taxonomy" id="1738132"/>
    <lineage>
        <taxon>Eukaryota</taxon>
        <taxon>Fungi</taxon>
        <taxon>Dikarya</taxon>
        <taxon>Basidiomycota</taxon>
        <taxon>Agaricomycotina</taxon>
        <taxon>Agaricomycetes</taxon>
        <taxon>Agaricomycetidae</taxon>
        <taxon>Agaricales</taxon>
        <taxon>Marasmiineae</taxon>
        <taxon>Mycenaceae</taxon>
        <taxon>Roridomyces</taxon>
    </lineage>
</organism>
<dbReference type="Proteomes" id="UP001221142">
    <property type="component" value="Unassembled WGS sequence"/>
</dbReference>
<accession>A0AAD7BJ03</accession>
<gene>
    <name evidence="1" type="ORF">FB45DRAFT_1091395</name>
</gene>
<evidence type="ECO:0000313" key="1">
    <source>
        <dbReference type="EMBL" id="KAJ7622429.1"/>
    </source>
</evidence>
<dbReference type="EMBL" id="JARKIF010000015">
    <property type="protein sequence ID" value="KAJ7622429.1"/>
    <property type="molecule type" value="Genomic_DNA"/>
</dbReference>
<comment type="caution">
    <text evidence="1">The sequence shown here is derived from an EMBL/GenBank/DDBJ whole genome shotgun (WGS) entry which is preliminary data.</text>
</comment>
<evidence type="ECO:0000313" key="2">
    <source>
        <dbReference type="Proteomes" id="UP001221142"/>
    </source>
</evidence>
<name>A0AAD7BJ03_9AGAR</name>